<dbReference type="Gene3D" id="3.30.200.20">
    <property type="entry name" value="Phosphorylase Kinase, domain 1"/>
    <property type="match status" value="1"/>
</dbReference>
<sequence length="301" mass="34762">MTEDKSSIEEIYLGTQAVAENLKFDQGKLQEWIDSNAQPVGKIINIEQFKGGQSNPTYKLSTENKNFVLRRKPPGKLLPSAHAVDREYKVITSLFDTDVPVPMTYGLCEDADVIGTPFFIMDFLDGRVYWDHMLPDCSKEERKKIYQQKNQVLANLHSVNYQDVGLENYGKPGNYVARQVSRWTKQYLASETDTIPEMNNLIDWLPKNIPDDDETSIVHGDYRLDNMIYKNHEVIGVLDWELSTLGHPIADFSYHCLTWRTLPAMQDLKLLKELGIPSETEYRDMYSEHSGKDISEDFEFY</sequence>
<protein>
    <submittedName>
        <fullName evidence="2">Phosphotransferase family protein</fullName>
    </submittedName>
</protein>
<dbReference type="GO" id="GO:0016740">
    <property type="term" value="F:transferase activity"/>
    <property type="evidence" value="ECO:0007669"/>
    <property type="project" value="UniProtKB-KW"/>
</dbReference>
<feature type="non-terminal residue" evidence="2">
    <location>
        <position position="301"/>
    </location>
</feature>
<dbReference type="InterPro" id="IPR002575">
    <property type="entry name" value="Aminoglycoside_PTrfase"/>
</dbReference>
<proteinExistence type="predicted"/>
<reference evidence="2 3" key="1">
    <citation type="submission" date="2019-02" db="EMBL/GenBank/DDBJ databases">
        <title>Prokaryotic population dynamics and viral predation in marine succession experiment using metagenomics: the confinement effect.</title>
        <authorList>
            <person name="Haro-Moreno J.M."/>
            <person name="Rodriguez-Valera F."/>
            <person name="Lopez-Perez M."/>
        </authorList>
    </citation>
    <scope>NUCLEOTIDE SEQUENCE [LARGE SCALE GENOMIC DNA]</scope>
    <source>
        <strain evidence="2">MED-G167</strain>
    </source>
</reference>
<dbReference type="PANTHER" id="PTHR47829">
    <property type="entry name" value="HYDROLASE, PUTATIVE (AFU_ORTHOLOGUE AFUA_1G12880)-RELATED"/>
    <property type="match status" value="1"/>
</dbReference>
<dbReference type="InterPro" id="IPR041726">
    <property type="entry name" value="ACAD10_11_N"/>
</dbReference>
<feature type="domain" description="Aminoglycoside phosphotransferase" evidence="1">
    <location>
        <begin position="46"/>
        <end position="275"/>
    </location>
</feature>
<comment type="caution">
    <text evidence="2">The sequence shown here is derived from an EMBL/GenBank/DDBJ whole genome shotgun (WGS) entry which is preliminary data.</text>
</comment>
<accession>A0A520M3Z2</accession>
<name>A0A520M3Z2_9GAMM</name>
<dbReference type="SUPFAM" id="SSF56112">
    <property type="entry name" value="Protein kinase-like (PK-like)"/>
    <property type="match status" value="1"/>
</dbReference>
<gene>
    <name evidence="2" type="ORF">EVB00_03575</name>
</gene>
<keyword evidence="2" id="KW-0808">Transferase</keyword>
<dbReference type="AlphaFoldDB" id="A0A520M3Z2"/>
<dbReference type="Gene3D" id="3.90.1200.10">
    <property type="match status" value="1"/>
</dbReference>
<dbReference type="PANTHER" id="PTHR47829:SF3">
    <property type="entry name" value="AMINOGLYCOSIDE PHOSPHOTRANSFERASE DOMAIN-CONTAINING PROTEIN"/>
    <property type="match status" value="1"/>
</dbReference>
<dbReference type="CDD" id="cd05154">
    <property type="entry name" value="ACAD10_11_N-like"/>
    <property type="match status" value="1"/>
</dbReference>
<evidence type="ECO:0000313" key="3">
    <source>
        <dbReference type="Proteomes" id="UP000318359"/>
    </source>
</evidence>
<evidence type="ECO:0000259" key="1">
    <source>
        <dbReference type="Pfam" id="PF01636"/>
    </source>
</evidence>
<dbReference type="EMBL" id="SHBM01000063">
    <property type="protein sequence ID" value="RZO15935.1"/>
    <property type="molecule type" value="Genomic_DNA"/>
</dbReference>
<dbReference type="InterPro" id="IPR011009">
    <property type="entry name" value="Kinase-like_dom_sf"/>
</dbReference>
<evidence type="ECO:0000313" key="2">
    <source>
        <dbReference type="EMBL" id="RZO15935.1"/>
    </source>
</evidence>
<organism evidence="2 3">
    <name type="scientific">SAR86 cluster bacterium</name>
    <dbReference type="NCBI Taxonomy" id="2030880"/>
    <lineage>
        <taxon>Bacteria</taxon>
        <taxon>Pseudomonadati</taxon>
        <taxon>Pseudomonadota</taxon>
        <taxon>Gammaproteobacteria</taxon>
        <taxon>SAR86 cluster</taxon>
    </lineage>
</organism>
<dbReference type="InterPro" id="IPR052898">
    <property type="entry name" value="ACAD10-like"/>
</dbReference>
<dbReference type="Proteomes" id="UP000318359">
    <property type="component" value="Unassembled WGS sequence"/>
</dbReference>
<dbReference type="Pfam" id="PF01636">
    <property type="entry name" value="APH"/>
    <property type="match status" value="1"/>
</dbReference>